<sequence>MPGTKIFHRLPQVAPLEDYANNVTKVCNKVAAFQKAMVLLPIVLSTTVSYILLANSRCSFGYMFAANSRANLELPDAPLTTPPSDILRPHRLLKRTCDLAYQLVVTAALSLSPLSGYTSSPDSLSSLGGSAYSSLRPDSSRRTVFIKVPAWSNATRDLWEHNWYNYAEPQSGGEYATLQTNLGTFSYAVHTTRFGYFINDGSAASSLDGQPPYFAKADNTNYTYNGRSFGAGSSVGLNDSSITMAQHILSYSYNETAYHVEYQCTYDGPIVLLLEVIQTGNFFSTDIFVAAATMSLEKFILNARGYPQLQNVTCTADIKPALFNVSVDVGLKQITATPLAKDQVYNVEPTNRIAGKCTDSMASSAMISTTTFTSILGDMLANTIYRVQQQRTEETAEQKNLRAIAETSNAVFDQAFVGDASAQLILAQEHTNQTAAVVVRALVVGNPIYVYLVVAMNTLVLVGSVMEAIRTRFWRGLTSLDVTHAKNVILSSSAGGTGVYQHAKETYEATHGANWDGEAEGTGVGKVKVMITHAEDIPIISLAR</sequence>
<evidence type="ECO:0000313" key="2">
    <source>
        <dbReference type="EMBL" id="KAK8082736.1"/>
    </source>
</evidence>
<evidence type="ECO:0000256" key="1">
    <source>
        <dbReference type="SAM" id="Phobius"/>
    </source>
</evidence>
<keyword evidence="3" id="KW-1185">Reference proteome</keyword>
<comment type="caution">
    <text evidence="2">The sequence shown here is derived from an EMBL/GenBank/DDBJ whole genome shotgun (WGS) entry which is preliminary data.</text>
</comment>
<feature type="transmembrane region" description="Helical" evidence="1">
    <location>
        <begin position="448"/>
        <end position="469"/>
    </location>
</feature>
<organism evidence="2 3">
    <name type="scientific">Apiospora saccharicola</name>
    <dbReference type="NCBI Taxonomy" id="335842"/>
    <lineage>
        <taxon>Eukaryota</taxon>
        <taxon>Fungi</taxon>
        <taxon>Dikarya</taxon>
        <taxon>Ascomycota</taxon>
        <taxon>Pezizomycotina</taxon>
        <taxon>Sordariomycetes</taxon>
        <taxon>Xylariomycetidae</taxon>
        <taxon>Amphisphaeriales</taxon>
        <taxon>Apiosporaceae</taxon>
        <taxon>Apiospora</taxon>
    </lineage>
</organism>
<keyword evidence="1" id="KW-1133">Transmembrane helix</keyword>
<dbReference type="Proteomes" id="UP001446871">
    <property type="component" value="Unassembled WGS sequence"/>
</dbReference>
<dbReference type="EMBL" id="JAQQWM010000001">
    <property type="protein sequence ID" value="KAK8082736.1"/>
    <property type="molecule type" value="Genomic_DNA"/>
</dbReference>
<name>A0ABR1WGU8_9PEZI</name>
<keyword evidence="1" id="KW-0472">Membrane</keyword>
<gene>
    <name evidence="2" type="ORF">PG996_001517</name>
</gene>
<evidence type="ECO:0000313" key="3">
    <source>
        <dbReference type="Proteomes" id="UP001446871"/>
    </source>
</evidence>
<keyword evidence="1" id="KW-0812">Transmembrane</keyword>
<proteinExistence type="predicted"/>
<accession>A0ABR1WGU8</accession>
<protein>
    <submittedName>
        <fullName evidence="2">Uncharacterized protein</fullName>
    </submittedName>
</protein>
<reference evidence="2 3" key="1">
    <citation type="submission" date="2023-01" db="EMBL/GenBank/DDBJ databases">
        <title>Analysis of 21 Apiospora genomes using comparative genomics revels a genus with tremendous synthesis potential of carbohydrate active enzymes and secondary metabolites.</title>
        <authorList>
            <person name="Sorensen T."/>
        </authorList>
    </citation>
    <scope>NUCLEOTIDE SEQUENCE [LARGE SCALE GENOMIC DNA]</scope>
    <source>
        <strain evidence="2 3">CBS 83171</strain>
    </source>
</reference>